<name>A0ABX0CCV0_9BIFI</name>
<sequence length="955" mass="106311">MNAYDSRERAEFMHPGAWNAPATYWFWHRIPTEDEIDHQIRQMDEAGYRSFQIQARMSMPLADYLGDDYLRMCRHAADVARSHGMMIGIYDEYNWLSGHAGGRVVADGHDDLRERHLFHVTADVDDRGHVEGAIDGIHAVDVDYLLQQGRDWVFEGGRPQWDQWRLVAAVAYDVDDSGAAKAPTILDVTDRARLTSADSDGCAAEADLTDGTVYGRRKATFLVAARCATSRMINYLDPAAARRFTEVGYEPYARAFGEHLGTTVAYVFFDQPHACFFDWTQNDGTTASTLMYDERFYDRLAREAGERWPRILLSWVTDLGDGTTDDRVWFYERYARQGIDAFFGTIGAWCHGHGIKLCGHEVLSHVSSWDPTSTIIADDPRTNFGLDYFGIDAWRDITGVDARNDHPQLSAKFGDSVARSHGRGGCIVEQYFGRVVPGSHFAAGWWELTLDQLRSQTMRHHVLGMRQLLMHAFWLTDGHGPAGDGVRGDDSAEMFVNPRFDFAPGVNYEPWFRFHRRFADESARVSVFLDGCEPLNEVAVLYPLATDWAYGPKHGFGRHMALWCENLARDGIDYAIIDERDLARGTVDRSGRLRLPDGRAFPVLVLPGVQVLGDERSVDVIERFVDAGGTLLATGGLPEEVAGRHGGFVPGRLGNPMVESRLVHGGLPQWHRLAADVMEAVRPRPRVADMTPESGQLWIRRGRDRRGCQRIMLFNDSDRDKTTFIETGAGHARLIAWNPLDGTVGEPAETRGRGVGPRIELRMRPHQVMLLQIVPDGAAAPTSMTLSSGWRFTPYDGTEMTRPMPIDPTIGWERQGYPTFCGTGRYIRDIVVDESPVHDWALILPKVKGSVAVRINGRRVAEAPWPAGPIPLGHTLEAGANRIILDILPSAANRYYAGTSQQGDGPAPCGLLAAPILVPNDDATYIADVTDMGRGRTASDNDDGRTMLTSDDGRG</sequence>
<proteinExistence type="predicted"/>
<dbReference type="EMBL" id="WHZU01000013">
    <property type="protein sequence ID" value="NEH12094.1"/>
    <property type="molecule type" value="Genomic_DNA"/>
</dbReference>
<dbReference type="Gene3D" id="3.40.50.880">
    <property type="match status" value="1"/>
</dbReference>
<organism evidence="2 3">
    <name type="scientific">Bifidobacterium saimiriisciurei</name>
    <dbReference type="NCBI Taxonomy" id="2661627"/>
    <lineage>
        <taxon>Bacteria</taxon>
        <taxon>Bacillati</taxon>
        <taxon>Actinomycetota</taxon>
        <taxon>Actinomycetes</taxon>
        <taxon>Bifidobacteriales</taxon>
        <taxon>Bifidobacteriaceae</taxon>
        <taxon>Bifidobacterium</taxon>
    </lineage>
</organism>
<protein>
    <submittedName>
        <fullName evidence="2">Uncharacterized protein</fullName>
    </submittedName>
</protein>
<evidence type="ECO:0000256" key="1">
    <source>
        <dbReference type="SAM" id="MobiDB-lite"/>
    </source>
</evidence>
<dbReference type="PANTHER" id="PTHR36848">
    <property type="entry name" value="DNA-BINDING PROTEIN (PUTATIVE SECRETED PROTEIN)-RELATED"/>
    <property type="match status" value="1"/>
</dbReference>
<evidence type="ECO:0000313" key="2">
    <source>
        <dbReference type="EMBL" id="NEH12094.1"/>
    </source>
</evidence>
<keyword evidence="3" id="KW-1185">Reference proteome</keyword>
<dbReference type="SUPFAM" id="SSF49785">
    <property type="entry name" value="Galactose-binding domain-like"/>
    <property type="match status" value="1"/>
</dbReference>
<evidence type="ECO:0000313" key="3">
    <source>
        <dbReference type="Proteomes" id="UP000475155"/>
    </source>
</evidence>
<reference evidence="2 3" key="1">
    <citation type="submission" date="2019-10" db="EMBL/GenBank/DDBJ databases">
        <title>Bifidobacterium from non-human primates.</title>
        <authorList>
            <person name="Modesto M."/>
        </authorList>
    </citation>
    <scope>NUCLEOTIDE SEQUENCE [LARGE SCALE GENOMIC DNA]</scope>
    <source>
        <strain evidence="2 3">SMA1</strain>
    </source>
</reference>
<accession>A0ABX0CCV0</accession>
<dbReference type="PANTHER" id="PTHR36848:SF2">
    <property type="entry name" value="SECRETED PROTEIN"/>
    <property type="match status" value="1"/>
</dbReference>
<dbReference type="CDD" id="cd03143">
    <property type="entry name" value="A4_beta-galactosidase_middle_domain"/>
    <property type="match status" value="1"/>
</dbReference>
<feature type="region of interest" description="Disordered" evidence="1">
    <location>
        <begin position="933"/>
        <end position="955"/>
    </location>
</feature>
<dbReference type="Proteomes" id="UP000475155">
    <property type="component" value="Unassembled WGS sequence"/>
</dbReference>
<dbReference type="InterPro" id="IPR008979">
    <property type="entry name" value="Galactose-bd-like_sf"/>
</dbReference>
<comment type="caution">
    <text evidence="2">The sequence shown here is derived from an EMBL/GenBank/DDBJ whole genome shotgun (WGS) entry which is preliminary data.</text>
</comment>
<dbReference type="InterPro" id="IPR029062">
    <property type="entry name" value="Class_I_gatase-like"/>
</dbReference>
<dbReference type="InterPro" id="IPR053161">
    <property type="entry name" value="Ulvan_degrading_GH"/>
</dbReference>
<gene>
    <name evidence="2" type="ORF">GFD18_08330</name>
</gene>
<dbReference type="RefSeq" id="WP_163199385.1">
    <property type="nucleotide sequence ID" value="NZ_WHZU01000013.1"/>
</dbReference>